<comment type="caution">
    <text evidence="2">The sequence shown here is derived from an EMBL/GenBank/DDBJ whole genome shotgun (WGS) entry which is preliminary data.</text>
</comment>
<evidence type="ECO:0000313" key="3">
    <source>
        <dbReference type="Proteomes" id="UP001500738"/>
    </source>
</evidence>
<accession>A0ABP3XAN1</accession>
<name>A0ABP3XAN1_9SPHN</name>
<evidence type="ECO:0000313" key="2">
    <source>
        <dbReference type="EMBL" id="GAA0861881.1"/>
    </source>
</evidence>
<organism evidence="2 3">
    <name type="scientific">Sphingopyxis soli</name>
    <dbReference type="NCBI Taxonomy" id="592051"/>
    <lineage>
        <taxon>Bacteria</taxon>
        <taxon>Pseudomonadati</taxon>
        <taxon>Pseudomonadota</taxon>
        <taxon>Alphaproteobacteria</taxon>
        <taxon>Sphingomonadales</taxon>
        <taxon>Sphingomonadaceae</taxon>
        <taxon>Sphingopyxis</taxon>
    </lineage>
</organism>
<proteinExistence type="predicted"/>
<dbReference type="SUPFAM" id="SSF56935">
    <property type="entry name" value="Porins"/>
    <property type="match status" value="1"/>
</dbReference>
<gene>
    <name evidence="2" type="ORF">GCM10009115_06310</name>
</gene>
<dbReference type="EMBL" id="BAAAFE010000003">
    <property type="protein sequence ID" value="GAA0861881.1"/>
    <property type="molecule type" value="Genomic_DNA"/>
</dbReference>
<feature type="region of interest" description="Disordered" evidence="1">
    <location>
        <begin position="1"/>
        <end position="26"/>
    </location>
</feature>
<protein>
    <recommendedName>
        <fullName evidence="4">TonB-dependent receptor-like beta-barrel domain-containing protein</fullName>
    </recommendedName>
</protein>
<sequence length="385" mass="42198">MGHGDVASPAEGSGTARLPANEGGHSGLHIDAGDDWMVMAHGFAWGVYSDQSGPRGDDKAYVQSMLMLSGEKDTGWGRIQLKSMMSLEPLMSNRGYPNLFATGETAGGEPLVDRQHPHDLFMELAARVDINVGENGERLFLYVGPVGEPAIGPSAFMHRGSARYNPEAPITHHWFDSTHITYGVATLGYQTRTFQLEGSLFTGREPDEKRWNIETPRFDSWSVRGTWTPTPAWALQVSHARLKEPEAQHPGENEHRTTASVQYANGRGLSATAAFSAKNRDPGDTLTAYLAEVNWDIDDHHSLFGRIENVKNDELFSDHDDPLHDVPFRVTKFQAGYAYRIPLAGPLNLALGGSVAAFDKPRLLDAAYGKNPIGATMFARLSIGR</sequence>
<dbReference type="Proteomes" id="UP001500738">
    <property type="component" value="Unassembled WGS sequence"/>
</dbReference>
<reference evidence="3" key="1">
    <citation type="journal article" date="2019" name="Int. J. Syst. Evol. Microbiol.">
        <title>The Global Catalogue of Microorganisms (GCM) 10K type strain sequencing project: providing services to taxonomists for standard genome sequencing and annotation.</title>
        <authorList>
            <consortium name="The Broad Institute Genomics Platform"/>
            <consortium name="The Broad Institute Genome Sequencing Center for Infectious Disease"/>
            <person name="Wu L."/>
            <person name="Ma J."/>
        </authorList>
    </citation>
    <scope>NUCLEOTIDE SEQUENCE [LARGE SCALE GENOMIC DNA]</scope>
    <source>
        <strain evidence="3">JCM 15910</strain>
    </source>
</reference>
<evidence type="ECO:0008006" key="4">
    <source>
        <dbReference type="Google" id="ProtNLM"/>
    </source>
</evidence>
<evidence type="ECO:0000256" key="1">
    <source>
        <dbReference type="SAM" id="MobiDB-lite"/>
    </source>
</evidence>
<keyword evidence="3" id="KW-1185">Reference proteome</keyword>